<keyword evidence="5 14" id="KW-0436">Ligase</keyword>
<dbReference type="InterPro" id="IPR008146">
    <property type="entry name" value="Gln_synth_cat_dom"/>
</dbReference>
<comment type="similarity">
    <text evidence="2 12 13">Belongs to the glutamine synthetase family.</text>
</comment>
<keyword evidence="7 9" id="KW-0067">ATP-binding</keyword>
<evidence type="ECO:0000256" key="14">
    <source>
        <dbReference type="RuleBase" id="RU004356"/>
    </source>
</evidence>
<dbReference type="GO" id="GO:0004356">
    <property type="term" value="F:glutamine synthetase activity"/>
    <property type="evidence" value="ECO:0007669"/>
    <property type="project" value="UniProtKB-EC"/>
</dbReference>
<feature type="binding site" evidence="10">
    <location>
        <position position="134"/>
    </location>
    <ligand>
        <name>Mg(2+)</name>
        <dbReference type="ChEBI" id="CHEBI:18420"/>
        <label>1</label>
    </ligand>
</feature>
<dbReference type="SUPFAM" id="SSF54368">
    <property type="entry name" value="Glutamine synthetase, N-terminal domain"/>
    <property type="match status" value="1"/>
</dbReference>
<evidence type="ECO:0000256" key="7">
    <source>
        <dbReference type="ARBA" id="ARBA00022840"/>
    </source>
</evidence>
<feature type="binding site" evidence="8">
    <location>
        <position position="321"/>
    </location>
    <ligand>
        <name>L-glutamate</name>
        <dbReference type="ChEBI" id="CHEBI:29985"/>
    </ligand>
</feature>
<feature type="binding site" evidence="10">
    <location>
        <position position="361"/>
    </location>
    <ligand>
        <name>Mg(2+)</name>
        <dbReference type="ChEBI" id="CHEBI:18420"/>
        <label>1</label>
    </ligand>
</feature>
<dbReference type="EC" id="6.3.1.2" evidence="14"/>
<feature type="binding site" evidence="8">
    <location>
        <position position="327"/>
    </location>
    <ligand>
        <name>L-glutamate</name>
        <dbReference type="ChEBI" id="CHEBI:29985"/>
    </ligand>
</feature>
<sequence length="472" mass="52985">MFNTPEALLKYMRDEQVDFLDVRFVDVPGREQHFTLPLSYLSPQLLQAGIAFDGSSIKGFRGIDKSDMLLIPEPHTACLDPFAKHKTLMVTCHVVEPETGNPYLRDPRNIARRAEQHLVSTGIADTAQFGPEVEFFILDSVGYAVSPYSSFFEVQATEAWWTTGKQGNGYNLPQKGGYAPLPPADRYSDLRSDMVKHLESIGIAIELHHHEVASAGQMEIDMRFAPLLTSAEQVLKYKYVVKNTAFQAGKTVTFMPKPFYGDNGSGMHCHQSLWKDGKPLFYDPEGYAELSDLALSYAAGLLYHGPALTALCNPSVNSYRRLVPGYEAPVNLVISAGNRSAVVRIPAFYKGPQHAQDKRIEYRAPDPSANPYLAFSAMLMAGLDGIQQGMKPPTPMDKNVYSLSARESRRIKTLPRTLDDALDELESDHEFLLAGEVFSRDFLDNWIDLKREEAESFRMQTTPKEFEMYYNI</sequence>
<dbReference type="GO" id="GO:0006542">
    <property type="term" value="P:glutamine biosynthetic process"/>
    <property type="evidence" value="ECO:0007669"/>
    <property type="project" value="InterPro"/>
</dbReference>
<evidence type="ECO:0000256" key="8">
    <source>
        <dbReference type="PIRSR" id="PIRSR604809-1"/>
    </source>
</evidence>
<evidence type="ECO:0000259" key="16">
    <source>
        <dbReference type="PROSITE" id="PS51987"/>
    </source>
</evidence>
<dbReference type="PROSITE" id="PS51986">
    <property type="entry name" value="GS_BETA_GRASP"/>
    <property type="match status" value="1"/>
</dbReference>
<feature type="binding site" evidence="9">
    <location>
        <position position="206"/>
    </location>
    <ligand>
        <name>ATP</name>
        <dbReference type="ChEBI" id="CHEBI:30616"/>
    </ligand>
</feature>
<comment type="cofactor">
    <cofactor evidence="10">
        <name>Mg(2+)</name>
        <dbReference type="ChEBI" id="CHEBI:18420"/>
    </cofactor>
    <text evidence="10">Binds 2 Mg(2+) ions per subunit.</text>
</comment>
<reference evidence="17 18" key="1">
    <citation type="submission" date="2019-07" db="EMBL/GenBank/DDBJ databases">
        <title>Whole genome shotgun sequence of Deinococcus cellulosilyticus NBRC 106333.</title>
        <authorList>
            <person name="Hosoyama A."/>
            <person name="Uohara A."/>
            <person name="Ohji S."/>
            <person name="Ichikawa N."/>
        </authorList>
    </citation>
    <scope>NUCLEOTIDE SEQUENCE [LARGE SCALE GENOMIC DNA]</scope>
    <source>
        <strain evidence="17 18">NBRC 106333</strain>
    </source>
</reference>
<dbReference type="Pfam" id="PF00120">
    <property type="entry name" value="Gln-synt_C"/>
    <property type="match status" value="1"/>
</dbReference>
<keyword evidence="6 9" id="KW-0547">Nucleotide-binding</keyword>
<name>A0A511N114_DEIC1</name>
<evidence type="ECO:0000256" key="9">
    <source>
        <dbReference type="PIRSR" id="PIRSR604809-2"/>
    </source>
</evidence>
<dbReference type="InterPro" id="IPR008147">
    <property type="entry name" value="Gln_synt_N"/>
</dbReference>
<evidence type="ECO:0000313" key="18">
    <source>
        <dbReference type="Proteomes" id="UP000321306"/>
    </source>
</evidence>
<feature type="binding site" evidence="10">
    <location>
        <position position="211"/>
    </location>
    <ligand>
        <name>Mg(2+)</name>
        <dbReference type="ChEBI" id="CHEBI:18420"/>
        <label>1</label>
    </ligand>
</feature>
<evidence type="ECO:0000313" key="17">
    <source>
        <dbReference type="EMBL" id="GEM46562.1"/>
    </source>
</evidence>
<comment type="caution">
    <text evidence="17">The sequence shown here is derived from an EMBL/GenBank/DDBJ whole genome shotgun (WGS) entry which is preliminary data.</text>
</comment>
<evidence type="ECO:0000256" key="11">
    <source>
        <dbReference type="PIRSR" id="PIRSR604809-50"/>
    </source>
</evidence>
<dbReference type="GO" id="GO:0005524">
    <property type="term" value="F:ATP binding"/>
    <property type="evidence" value="ECO:0007669"/>
    <property type="project" value="UniProtKB-KW"/>
</dbReference>
<dbReference type="GO" id="GO:0046872">
    <property type="term" value="F:metal ion binding"/>
    <property type="evidence" value="ECO:0007669"/>
    <property type="project" value="UniProtKB-KW"/>
</dbReference>
<feature type="binding site" evidence="10">
    <location>
        <position position="268"/>
    </location>
    <ligand>
        <name>Mg(2+)</name>
        <dbReference type="ChEBI" id="CHEBI:18420"/>
        <label>1</label>
    </ligand>
</feature>
<dbReference type="EMBL" id="BJXB01000008">
    <property type="protein sequence ID" value="GEM46562.1"/>
    <property type="molecule type" value="Genomic_DNA"/>
</dbReference>
<dbReference type="GO" id="GO:0016020">
    <property type="term" value="C:membrane"/>
    <property type="evidence" value="ECO:0007669"/>
    <property type="project" value="TreeGrafter"/>
</dbReference>
<evidence type="ECO:0000256" key="13">
    <source>
        <dbReference type="RuleBase" id="RU000384"/>
    </source>
</evidence>
<gene>
    <name evidence="17" type="ORF">DC3_21970</name>
</gene>
<evidence type="ECO:0000259" key="15">
    <source>
        <dbReference type="PROSITE" id="PS51986"/>
    </source>
</evidence>
<dbReference type="InterPro" id="IPR036651">
    <property type="entry name" value="Gln_synt_N_sf"/>
</dbReference>
<dbReference type="PANTHER" id="PTHR43407">
    <property type="entry name" value="GLUTAMINE SYNTHETASE"/>
    <property type="match status" value="1"/>
</dbReference>
<comment type="catalytic activity">
    <reaction evidence="14">
        <text>L-glutamate + NH4(+) + ATP = L-glutamine + ADP + phosphate + H(+)</text>
        <dbReference type="Rhea" id="RHEA:16169"/>
        <dbReference type="ChEBI" id="CHEBI:15378"/>
        <dbReference type="ChEBI" id="CHEBI:28938"/>
        <dbReference type="ChEBI" id="CHEBI:29985"/>
        <dbReference type="ChEBI" id="CHEBI:30616"/>
        <dbReference type="ChEBI" id="CHEBI:43474"/>
        <dbReference type="ChEBI" id="CHEBI:58359"/>
        <dbReference type="ChEBI" id="CHEBI:456216"/>
        <dbReference type="EC" id="6.3.1.2"/>
    </reaction>
</comment>
<evidence type="ECO:0000256" key="1">
    <source>
        <dbReference type="ARBA" id="ARBA00004496"/>
    </source>
</evidence>
<dbReference type="Gene3D" id="3.10.20.70">
    <property type="entry name" value="Glutamine synthetase, N-terminal domain"/>
    <property type="match status" value="1"/>
</dbReference>
<evidence type="ECO:0000256" key="2">
    <source>
        <dbReference type="ARBA" id="ARBA00009897"/>
    </source>
</evidence>
<dbReference type="PANTHER" id="PTHR43407:SF1">
    <property type="entry name" value="LENGSIN"/>
    <property type="match status" value="1"/>
</dbReference>
<dbReference type="InterPro" id="IPR027303">
    <property type="entry name" value="Gln_synth_gly_rich_site"/>
</dbReference>
<evidence type="ECO:0000256" key="4">
    <source>
        <dbReference type="ARBA" id="ARBA00022490"/>
    </source>
</evidence>
<feature type="binding site" evidence="8">
    <location>
        <position position="339"/>
    </location>
    <ligand>
        <name>L-glutamate</name>
        <dbReference type="ChEBI" id="CHEBI:29985"/>
    </ligand>
</feature>
<evidence type="ECO:0000256" key="3">
    <source>
        <dbReference type="ARBA" id="ARBA00021364"/>
    </source>
</evidence>
<dbReference type="SUPFAM" id="SSF55931">
    <property type="entry name" value="Glutamine synthetase/guanido kinase"/>
    <property type="match status" value="1"/>
</dbReference>
<dbReference type="InterPro" id="IPR004809">
    <property type="entry name" value="Gln_synth_I"/>
</dbReference>
<dbReference type="Proteomes" id="UP000321306">
    <property type="component" value="Unassembled WGS sequence"/>
</dbReference>
<feature type="modified residue" description="O-AMP-tyrosine" evidence="11">
    <location>
        <position position="401"/>
    </location>
</feature>
<dbReference type="AlphaFoldDB" id="A0A511N114"/>
<feature type="domain" description="GS beta-grasp" evidence="15">
    <location>
        <begin position="15"/>
        <end position="100"/>
    </location>
</feature>
<dbReference type="InterPro" id="IPR027302">
    <property type="entry name" value="Gln_synth_N_conserv_site"/>
</dbReference>
<evidence type="ECO:0000256" key="10">
    <source>
        <dbReference type="PIRSR" id="PIRSR604809-3"/>
    </source>
</evidence>
<keyword evidence="18" id="KW-1185">Reference proteome</keyword>
<dbReference type="SMART" id="SM01230">
    <property type="entry name" value="Gln-synt_C"/>
    <property type="match status" value="1"/>
</dbReference>
<dbReference type="PROSITE" id="PS00181">
    <property type="entry name" value="GLNA_ATP"/>
    <property type="match status" value="1"/>
</dbReference>
<dbReference type="GO" id="GO:0019740">
    <property type="term" value="P:nitrogen utilization"/>
    <property type="evidence" value="ECO:0007669"/>
    <property type="project" value="TreeGrafter"/>
</dbReference>
<evidence type="ECO:0000256" key="6">
    <source>
        <dbReference type="ARBA" id="ARBA00022741"/>
    </source>
</evidence>
<dbReference type="InterPro" id="IPR014746">
    <property type="entry name" value="Gln_synth/guanido_kin_cat_dom"/>
</dbReference>
<dbReference type="PROSITE" id="PS00180">
    <property type="entry name" value="GLNA_1"/>
    <property type="match status" value="1"/>
</dbReference>
<evidence type="ECO:0000256" key="5">
    <source>
        <dbReference type="ARBA" id="ARBA00022598"/>
    </source>
</evidence>
<feature type="binding site" evidence="10">
    <location>
        <position position="219"/>
    </location>
    <ligand>
        <name>Mg(2+)</name>
        <dbReference type="ChEBI" id="CHEBI:18420"/>
        <label>2</label>
    </ligand>
</feature>
<keyword evidence="10" id="KW-0460">Magnesium</keyword>
<organism evidence="17 18">
    <name type="scientific">Deinococcus cellulosilyticus (strain DSM 18568 / NBRC 106333 / KACC 11606 / 5516J-15)</name>
    <dbReference type="NCBI Taxonomy" id="1223518"/>
    <lineage>
        <taxon>Bacteria</taxon>
        <taxon>Thermotogati</taxon>
        <taxon>Deinococcota</taxon>
        <taxon>Deinococci</taxon>
        <taxon>Deinococcales</taxon>
        <taxon>Deinococcaceae</taxon>
        <taxon>Deinococcus</taxon>
    </lineage>
</organism>
<feature type="binding site" evidence="9">
    <location>
        <position position="339"/>
    </location>
    <ligand>
        <name>ATP</name>
        <dbReference type="ChEBI" id="CHEBI:30616"/>
    </ligand>
</feature>
<keyword evidence="10" id="KW-0479">Metal-binding</keyword>
<feature type="domain" description="GS catalytic" evidence="16">
    <location>
        <begin position="107"/>
        <end position="472"/>
    </location>
</feature>
<proteinExistence type="inferred from homology"/>
<dbReference type="Pfam" id="PF03951">
    <property type="entry name" value="Gln-synt_N"/>
    <property type="match status" value="1"/>
</dbReference>
<protein>
    <recommendedName>
        <fullName evidence="3 14">Glutamine synthetase</fullName>
        <ecNumber evidence="14">6.3.1.2</ecNumber>
    </recommendedName>
</protein>
<dbReference type="Gene3D" id="3.30.590.10">
    <property type="entry name" value="Glutamine synthetase/guanido kinase, catalytic domain"/>
    <property type="match status" value="1"/>
</dbReference>
<feature type="binding site" evidence="8">
    <location>
        <begin position="263"/>
        <end position="264"/>
    </location>
    <ligand>
        <name>L-glutamate</name>
        <dbReference type="ChEBI" id="CHEBI:29985"/>
    </ligand>
</feature>
<feature type="binding site" evidence="10">
    <location>
        <position position="132"/>
    </location>
    <ligand>
        <name>Mg(2+)</name>
        <dbReference type="ChEBI" id="CHEBI:18420"/>
        <label>1</label>
    </ligand>
</feature>
<keyword evidence="11" id="KW-0597">Phosphoprotein</keyword>
<accession>A0A511N114</accession>
<dbReference type="GO" id="GO:0005737">
    <property type="term" value="C:cytoplasm"/>
    <property type="evidence" value="ECO:0007669"/>
    <property type="project" value="UniProtKB-SubCell"/>
</dbReference>
<feature type="binding site" evidence="8">
    <location>
        <position position="363"/>
    </location>
    <ligand>
        <name>L-glutamate</name>
        <dbReference type="ChEBI" id="CHEBI:29985"/>
    </ligand>
</feature>
<keyword evidence="4" id="KW-0963">Cytoplasm</keyword>
<dbReference type="PROSITE" id="PS51987">
    <property type="entry name" value="GS_CATALYTIC"/>
    <property type="match status" value="1"/>
</dbReference>
<dbReference type="OrthoDB" id="9807095at2"/>
<evidence type="ECO:0000256" key="12">
    <source>
        <dbReference type="PROSITE-ProRule" id="PRU01330"/>
    </source>
</evidence>
<comment type="subcellular location">
    <subcellularLocation>
        <location evidence="1">Cytoplasm</location>
    </subcellularLocation>
</comment>
<feature type="binding site" evidence="9">
    <location>
        <begin position="270"/>
        <end position="272"/>
    </location>
    <ligand>
        <name>ATP</name>
        <dbReference type="ChEBI" id="CHEBI:30616"/>
    </ligand>
</feature>
<dbReference type="NCBIfam" id="TIGR00653">
    <property type="entry name" value="GlnA"/>
    <property type="match status" value="1"/>
</dbReference>